<accession>A0A2N6SVK6</accession>
<evidence type="ECO:0000259" key="1">
    <source>
        <dbReference type="Pfam" id="PF01168"/>
    </source>
</evidence>
<dbReference type="InterPro" id="IPR051466">
    <property type="entry name" value="D-amino_acid_metab_enzyme"/>
</dbReference>
<dbReference type="AlphaFoldDB" id="A0A2N6SVK6"/>
<dbReference type="PANTHER" id="PTHR28004:SF2">
    <property type="entry name" value="D-SERINE DEHYDRATASE"/>
    <property type="match status" value="1"/>
</dbReference>
<dbReference type="Pfam" id="PF01168">
    <property type="entry name" value="Ala_racemase_N"/>
    <property type="match status" value="1"/>
</dbReference>
<dbReference type="Gene3D" id="3.20.20.10">
    <property type="entry name" value="Alanine racemase"/>
    <property type="match status" value="1"/>
</dbReference>
<evidence type="ECO:0000313" key="3">
    <source>
        <dbReference type="Proteomes" id="UP000235363"/>
    </source>
</evidence>
<comment type="caution">
    <text evidence="2">The sequence shown here is derived from an EMBL/GenBank/DDBJ whole genome shotgun (WGS) entry which is preliminary data.</text>
</comment>
<dbReference type="Proteomes" id="UP000235363">
    <property type="component" value="Unassembled WGS sequence"/>
</dbReference>
<dbReference type="GO" id="GO:0008721">
    <property type="term" value="F:D-serine ammonia-lyase activity"/>
    <property type="evidence" value="ECO:0007669"/>
    <property type="project" value="TreeGrafter"/>
</dbReference>
<feature type="domain" description="Alanine racemase N-terminal" evidence="1">
    <location>
        <begin position="30"/>
        <end position="200"/>
    </location>
</feature>
<dbReference type="RefSeq" id="WP_102214883.1">
    <property type="nucleotide sequence ID" value="NZ_PNHF01000046.1"/>
</dbReference>
<dbReference type="GO" id="GO:0036088">
    <property type="term" value="P:D-serine catabolic process"/>
    <property type="evidence" value="ECO:0007669"/>
    <property type="project" value="TreeGrafter"/>
</dbReference>
<gene>
    <name evidence="2" type="ORF">CJ204_12760</name>
</gene>
<reference evidence="2 3" key="1">
    <citation type="submission" date="2017-09" db="EMBL/GenBank/DDBJ databases">
        <title>Bacterial strain isolated from the female urinary microbiota.</title>
        <authorList>
            <person name="Thomas-White K."/>
            <person name="Kumar N."/>
            <person name="Forster S."/>
            <person name="Putonti C."/>
            <person name="Lawley T."/>
            <person name="Wolfe A.J."/>
        </authorList>
    </citation>
    <scope>NUCLEOTIDE SEQUENCE [LARGE SCALE GENOMIC DNA]</scope>
    <source>
        <strain evidence="2 3">UMB0908</strain>
    </source>
</reference>
<dbReference type="InterPro" id="IPR029066">
    <property type="entry name" value="PLP-binding_barrel"/>
</dbReference>
<protein>
    <submittedName>
        <fullName evidence="2">Alanine racemase</fullName>
    </submittedName>
</protein>
<dbReference type="PANTHER" id="PTHR28004">
    <property type="entry name" value="ZGC:162816-RELATED"/>
    <property type="match status" value="1"/>
</dbReference>
<name>A0A2N6SVK6_9CORY</name>
<evidence type="ECO:0000313" key="2">
    <source>
        <dbReference type="EMBL" id="PMC61107.1"/>
    </source>
</evidence>
<organism evidence="2 3">
    <name type="scientific">Corynebacterium xerosis</name>
    <dbReference type="NCBI Taxonomy" id="1725"/>
    <lineage>
        <taxon>Bacteria</taxon>
        <taxon>Bacillati</taxon>
        <taxon>Actinomycetota</taxon>
        <taxon>Actinomycetes</taxon>
        <taxon>Mycobacteriales</taxon>
        <taxon>Corynebacteriaceae</taxon>
        <taxon>Corynebacterium</taxon>
    </lineage>
</organism>
<dbReference type="EMBL" id="PNHF01000046">
    <property type="protein sequence ID" value="PMC61107.1"/>
    <property type="molecule type" value="Genomic_DNA"/>
</dbReference>
<sequence>MNAPVKSELDPVPRTVRSAVAAERLPALVVDRDAVDANAADMLRRAGGTPIRVASKSLRIPGLISYILSKPGFQGVLAYTLPEALMLYAEGVSDDILVAYPTADDAAVAELAADAGARAAIAIMVDSAEQLPALARHASEEAPLRVCLDVDASWKPVPGVHIGTLRSPTHSPRQAADLARAVDSTPGLRVIGVMMYEGHIAGVGDAGSGPRGAAIRLMQKLSRKELAKRRAKVVAAVEAAVGKLELVNGGGTGSLESTCAESAVTEAAAGSGFVGPTLFDNYRAFTPTPASWFLLPVVRRPKKDTVTVAGGGRIASGPAGTDRLPSPSFPAGLTYSPDEGPGEVQTPLTGDAARTLHIGDPVWFRHVKAGETAEHANAAIVVADGAIIDRWDTYRGKGLIYS</sequence>
<dbReference type="InterPro" id="IPR001608">
    <property type="entry name" value="Ala_racemase_N"/>
</dbReference>
<dbReference type="SUPFAM" id="SSF51419">
    <property type="entry name" value="PLP-binding barrel"/>
    <property type="match status" value="1"/>
</dbReference>
<proteinExistence type="predicted"/>